<organism evidence="4 5">
    <name type="scientific">Mycena chlorophos</name>
    <name type="common">Agaric fungus</name>
    <name type="synonym">Agaricus chlorophos</name>
    <dbReference type="NCBI Taxonomy" id="658473"/>
    <lineage>
        <taxon>Eukaryota</taxon>
        <taxon>Fungi</taxon>
        <taxon>Dikarya</taxon>
        <taxon>Basidiomycota</taxon>
        <taxon>Agaricomycotina</taxon>
        <taxon>Agaricomycetes</taxon>
        <taxon>Agaricomycetidae</taxon>
        <taxon>Agaricales</taxon>
        <taxon>Marasmiineae</taxon>
        <taxon>Mycenaceae</taxon>
        <taxon>Mycena</taxon>
    </lineage>
</organism>
<evidence type="ECO:0000313" key="4">
    <source>
        <dbReference type="EMBL" id="KAF7291542.1"/>
    </source>
</evidence>
<dbReference type="InterPro" id="IPR037393">
    <property type="entry name" value="Bud22/SRFB1"/>
</dbReference>
<dbReference type="AlphaFoldDB" id="A0A8H6VRP0"/>
<feature type="region of interest" description="Disordered" evidence="2">
    <location>
        <begin position="1"/>
        <end position="22"/>
    </location>
</feature>
<name>A0A8H6VRP0_MYCCL</name>
<dbReference type="PANTHER" id="PTHR23325">
    <property type="entry name" value="SERUM RESPONSE FACTOR-BINDING"/>
    <property type="match status" value="1"/>
</dbReference>
<sequence length="407" mass="44333">MADTMDQPRGVKRKRPEVNPETKFGTKLFHTIKEVQQAAKKARSFETQRVVKKLKNADGDARENLTAELDALKNLDPHTFAQSTLRTRLLKDSHIKSNDAVRGAIDSQLSSGTSEPKSANLDRIRNRLSSNRTFAKVLGDAVTGLRGVILPSKEGNGPTRPKEDEDEEAEDEQSGKESEDGGARENEQDESDNEREEIVEEDGWESGSVSEAEDAGWESGSVHSDDEDEDAKAPPTKKPKATAKPTPKPPAPSKSAQTQSQFLPSLSVGYIRGSSSEGDDIEDVEPQRKNRRGQRARQAIWEKKYGRGANHKKKEAAEAQAKLRKNANGRDARPAGKQGAAGRSGWQQQTRPQNQSPSSFKAPPAPVSASKPQAAASLHPSWAAKRALKEKAAAGIVPSQAKKIVFD</sequence>
<gene>
    <name evidence="4" type="ORF">HMN09_01245300</name>
</gene>
<dbReference type="GO" id="GO:0030686">
    <property type="term" value="C:90S preribosome"/>
    <property type="evidence" value="ECO:0007669"/>
    <property type="project" value="TreeGrafter"/>
</dbReference>
<protein>
    <recommendedName>
        <fullName evidence="3">Bud22 domain-containing protein</fullName>
    </recommendedName>
</protein>
<dbReference type="EMBL" id="JACAZE010000024">
    <property type="protein sequence ID" value="KAF7291542.1"/>
    <property type="molecule type" value="Genomic_DNA"/>
</dbReference>
<dbReference type="OrthoDB" id="3364872at2759"/>
<feature type="compositionally biased region" description="Low complexity" evidence="2">
    <location>
        <begin position="355"/>
        <end position="377"/>
    </location>
</feature>
<feature type="domain" description="Bud22" evidence="3">
    <location>
        <begin position="30"/>
        <end position="407"/>
    </location>
</feature>
<feature type="compositionally biased region" description="Polar residues" evidence="2">
    <location>
        <begin position="345"/>
        <end position="354"/>
    </location>
</feature>
<evidence type="ECO:0000259" key="3">
    <source>
        <dbReference type="Pfam" id="PF09073"/>
    </source>
</evidence>
<comment type="caution">
    <text evidence="4">The sequence shown here is derived from an EMBL/GenBank/DDBJ whole genome shotgun (WGS) entry which is preliminary data.</text>
</comment>
<dbReference type="Proteomes" id="UP000613580">
    <property type="component" value="Unassembled WGS sequence"/>
</dbReference>
<feature type="compositionally biased region" description="Basic and acidic residues" evidence="2">
    <location>
        <begin position="173"/>
        <end position="186"/>
    </location>
</feature>
<keyword evidence="5" id="KW-1185">Reference proteome</keyword>
<evidence type="ECO:0000313" key="5">
    <source>
        <dbReference type="Proteomes" id="UP000613580"/>
    </source>
</evidence>
<keyword evidence="1" id="KW-0175">Coiled coil</keyword>
<dbReference type="InterPro" id="IPR015158">
    <property type="entry name" value="Bud22_dom"/>
</dbReference>
<feature type="region of interest" description="Disordered" evidence="2">
    <location>
        <begin position="388"/>
        <end position="407"/>
    </location>
</feature>
<evidence type="ECO:0000256" key="2">
    <source>
        <dbReference type="SAM" id="MobiDB-lite"/>
    </source>
</evidence>
<evidence type="ECO:0000256" key="1">
    <source>
        <dbReference type="ARBA" id="ARBA00023054"/>
    </source>
</evidence>
<dbReference type="PANTHER" id="PTHR23325:SF1">
    <property type="entry name" value="SERUM RESPONSE FACTOR-BINDING PROTEIN 1"/>
    <property type="match status" value="1"/>
</dbReference>
<feature type="compositionally biased region" description="Acidic residues" evidence="2">
    <location>
        <begin position="187"/>
        <end position="204"/>
    </location>
</feature>
<reference evidence="4" key="1">
    <citation type="submission" date="2020-05" db="EMBL/GenBank/DDBJ databases">
        <title>Mycena genomes resolve the evolution of fungal bioluminescence.</title>
        <authorList>
            <person name="Tsai I.J."/>
        </authorList>
    </citation>
    <scope>NUCLEOTIDE SEQUENCE</scope>
    <source>
        <strain evidence="4">110903Hualien_Pintung</strain>
    </source>
</reference>
<accession>A0A8H6VRP0</accession>
<dbReference type="Pfam" id="PF09073">
    <property type="entry name" value="BUD22"/>
    <property type="match status" value="1"/>
</dbReference>
<dbReference type="GO" id="GO:0030490">
    <property type="term" value="P:maturation of SSU-rRNA"/>
    <property type="evidence" value="ECO:0007669"/>
    <property type="project" value="TreeGrafter"/>
</dbReference>
<proteinExistence type="predicted"/>
<dbReference type="GO" id="GO:0005634">
    <property type="term" value="C:nucleus"/>
    <property type="evidence" value="ECO:0007669"/>
    <property type="project" value="TreeGrafter"/>
</dbReference>
<feature type="region of interest" description="Disordered" evidence="2">
    <location>
        <begin position="148"/>
        <end position="382"/>
    </location>
</feature>